<dbReference type="EMBL" id="FRDJ01000001">
    <property type="protein sequence ID" value="SHN49022.1"/>
    <property type="molecule type" value="Genomic_DNA"/>
</dbReference>
<dbReference type="GO" id="GO:0022857">
    <property type="term" value="F:transmembrane transporter activity"/>
    <property type="evidence" value="ECO:0007669"/>
    <property type="project" value="TreeGrafter"/>
</dbReference>
<gene>
    <name evidence="11" type="ORF">SAMN02745226_00086</name>
</gene>
<keyword evidence="5 9" id="KW-0812">Transmembrane</keyword>
<comment type="subcellular location">
    <subcellularLocation>
        <location evidence="1">Cell inner membrane</location>
        <topology evidence="1">Multi-pass membrane protein</topology>
    </subcellularLocation>
</comment>
<dbReference type="PANTHER" id="PTHR35011:SF2">
    <property type="entry name" value="2,3-DIKETO-L-GULONATE TRAP TRANSPORTER SMALL PERMEASE PROTEIN YIAM"/>
    <property type="match status" value="1"/>
</dbReference>
<sequence length="158" mass="18233">MKKLNAVLYKVEKFIGKIFLAVTSILIFYSAISRFLGYPANWAVDISLILFAYSAFIAADVAWTEDKMMRVDLFVKKLPERIQSLVQRINYLLIIAFDIYFLVWGIYITYSMRFRKVGGFHNLSYSIVALSVPIGAALLLRTSIMKFVKELRKGRNNK</sequence>
<evidence type="ECO:0000256" key="9">
    <source>
        <dbReference type="SAM" id="Phobius"/>
    </source>
</evidence>
<dbReference type="Pfam" id="PF04290">
    <property type="entry name" value="DctQ"/>
    <property type="match status" value="1"/>
</dbReference>
<evidence type="ECO:0000256" key="8">
    <source>
        <dbReference type="ARBA" id="ARBA00038436"/>
    </source>
</evidence>
<evidence type="ECO:0000256" key="5">
    <source>
        <dbReference type="ARBA" id="ARBA00022692"/>
    </source>
</evidence>
<dbReference type="AlphaFoldDB" id="A0A1M7RSC5"/>
<dbReference type="STRING" id="1121883.SAMN02745226_00086"/>
<dbReference type="InterPro" id="IPR055348">
    <property type="entry name" value="DctQ"/>
</dbReference>
<dbReference type="GO" id="GO:0005886">
    <property type="term" value="C:plasma membrane"/>
    <property type="evidence" value="ECO:0007669"/>
    <property type="project" value="UniProtKB-SubCell"/>
</dbReference>
<dbReference type="RefSeq" id="WP_072757208.1">
    <property type="nucleotide sequence ID" value="NZ_FRDJ01000001.1"/>
</dbReference>
<evidence type="ECO:0000259" key="10">
    <source>
        <dbReference type="Pfam" id="PF04290"/>
    </source>
</evidence>
<feature type="domain" description="Tripartite ATP-independent periplasmic transporters DctQ component" evidence="10">
    <location>
        <begin position="25"/>
        <end position="152"/>
    </location>
</feature>
<evidence type="ECO:0000256" key="2">
    <source>
        <dbReference type="ARBA" id="ARBA00022448"/>
    </source>
</evidence>
<keyword evidence="6 9" id="KW-1133">Transmembrane helix</keyword>
<evidence type="ECO:0000256" key="4">
    <source>
        <dbReference type="ARBA" id="ARBA00022519"/>
    </source>
</evidence>
<evidence type="ECO:0000256" key="7">
    <source>
        <dbReference type="ARBA" id="ARBA00023136"/>
    </source>
</evidence>
<dbReference type="Proteomes" id="UP000184207">
    <property type="component" value="Unassembled WGS sequence"/>
</dbReference>
<dbReference type="GO" id="GO:0015740">
    <property type="term" value="P:C4-dicarboxylate transport"/>
    <property type="evidence" value="ECO:0007669"/>
    <property type="project" value="TreeGrafter"/>
</dbReference>
<organism evidence="11 12">
    <name type="scientific">Fervidobacterium gondwanense DSM 13020</name>
    <dbReference type="NCBI Taxonomy" id="1121883"/>
    <lineage>
        <taxon>Bacteria</taxon>
        <taxon>Thermotogati</taxon>
        <taxon>Thermotogota</taxon>
        <taxon>Thermotogae</taxon>
        <taxon>Thermotogales</taxon>
        <taxon>Fervidobacteriaceae</taxon>
        <taxon>Fervidobacterium</taxon>
    </lineage>
</organism>
<feature type="transmembrane region" description="Helical" evidence="9">
    <location>
        <begin position="14"/>
        <end position="36"/>
    </location>
</feature>
<evidence type="ECO:0000313" key="11">
    <source>
        <dbReference type="EMBL" id="SHN49022.1"/>
    </source>
</evidence>
<keyword evidence="12" id="KW-1185">Reference proteome</keyword>
<keyword evidence="7 9" id="KW-0472">Membrane</keyword>
<dbReference type="OrthoDB" id="9814265at2"/>
<dbReference type="InterPro" id="IPR007387">
    <property type="entry name" value="TRAP_DctQ"/>
</dbReference>
<dbReference type="PANTHER" id="PTHR35011">
    <property type="entry name" value="2,3-DIKETO-L-GULONATE TRAP TRANSPORTER SMALL PERMEASE PROTEIN YIAM"/>
    <property type="match status" value="1"/>
</dbReference>
<accession>A0A1M7RSC5</accession>
<protein>
    <submittedName>
        <fullName evidence="11">TRAP-type C4-dicarboxylate transport system, small permease component</fullName>
    </submittedName>
</protein>
<keyword evidence="4" id="KW-0997">Cell inner membrane</keyword>
<comment type="similarity">
    <text evidence="8">Belongs to the TRAP transporter small permease family.</text>
</comment>
<proteinExistence type="inferred from homology"/>
<keyword evidence="3" id="KW-1003">Cell membrane</keyword>
<evidence type="ECO:0000256" key="6">
    <source>
        <dbReference type="ARBA" id="ARBA00022989"/>
    </source>
</evidence>
<evidence type="ECO:0000313" key="12">
    <source>
        <dbReference type="Proteomes" id="UP000184207"/>
    </source>
</evidence>
<feature type="transmembrane region" description="Helical" evidence="9">
    <location>
        <begin position="42"/>
        <end position="63"/>
    </location>
</feature>
<evidence type="ECO:0000256" key="1">
    <source>
        <dbReference type="ARBA" id="ARBA00004429"/>
    </source>
</evidence>
<keyword evidence="2" id="KW-0813">Transport</keyword>
<feature type="transmembrane region" description="Helical" evidence="9">
    <location>
        <begin position="122"/>
        <end position="140"/>
    </location>
</feature>
<reference evidence="12" key="1">
    <citation type="submission" date="2016-12" db="EMBL/GenBank/DDBJ databases">
        <authorList>
            <person name="Varghese N."/>
            <person name="Submissions S."/>
        </authorList>
    </citation>
    <scope>NUCLEOTIDE SEQUENCE [LARGE SCALE GENOMIC DNA]</scope>
    <source>
        <strain evidence="12">DSM 13020</strain>
    </source>
</reference>
<evidence type="ECO:0000256" key="3">
    <source>
        <dbReference type="ARBA" id="ARBA00022475"/>
    </source>
</evidence>
<feature type="transmembrane region" description="Helical" evidence="9">
    <location>
        <begin position="91"/>
        <end position="110"/>
    </location>
</feature>
<name>A0A1M7RSC5_FERGO</name>